<evidence type="ECO:0000313" key="3">
    <source>
        <dbReference type="Proteomes" id="UP001569904"/>
    </source>
</evidence>
<reference evidence="2 3" key="1">
    <citation type="submission" date="2023-11" db="EMBL/GenBank/DDBJ databases">
        <title>Actinomadura monticuli sp. nov., isolated from volcanic ash.</title>
        <authorList>
            <person name="Lee S.D."/>
            <person name="Yang H."/>
            <person name="Kim I.S."/>
        </authorList>
    </citation>
    <scope>NUCLEOTIDE SEQUENCE [LARGE SCALE GENOMIC DNA]</scope>
    <source>
        <strain evidence="2 3">DSM 45346</strain>
    </source>
</reference>
<name>A0ABV4RC98_9ACTN</name>
<dbReference type="EMBL" id="JAXCEH010000055">
    <property type="protein sequence ID" value="MFA1559408.1"/>
    <property type="molecule type" value="Genomic_DNA"/>
</dbReference>
<keyword evidence="3" id="KW-1185">Reference proteome</keyword>
<dbReference type="RefSeq" id="WP_371946425.1">
    <property type="nucleotide sequence ID" value="NZ_JAXCEH010000055.1"/>
</dbReference>
<evidence type="ECO:0000313" key="2">
    <source>
        <dbReference type="EMBL" id="MFA1559408.1"/>
    </source>
</evidence>
<protein>
    <submittedName>
        <fullName evidence="2">Uncharacterized protein</fullName>
    </submittedName>
</protein>
<accession>A0ABV4RC98</accession>
<feature type="region of interest" description="Disordered" evidence="1">
    <location>
        <begin position="38"/>
        <end position="60"/>
    </location>
</feature>
<gene>
    <name evidence="2" type="ORF">SM436_37445</name>
</gene>
<sequence>MESHARELARVPEPERAEVWRETVERTNGKPTAAAIRETYRPGPVPGPVPEPERAGAPGMPGLACKITEFAQGNSVILETCTLSTSP</sequence>
<organism evidence="2 3">
    <name type="scientific">Actinomadura chokoriensis</name>
    <dbReference type="NCBI Taxonomy" id="454156"/>
    <lineage>
        <taxon>Bacteria</taxon>
        <taxon>Bacillati</taxon>
        <taxon>Actinomycetota</taxon>
        <taxon>Actinomycetes</taxon>
        <taxon>Streptosporangiales</taxon>
        <taxon>Thermomonosporaceae</taxon>
        <taxon>Actinomadura</taxon>
    </lineage>
</organism>
<proteinExistence type="predicted"/>
<evidence type="ECO:0000256" key="1">
    <source>
        <dbReference type="SAM" id="MobiDB-lite"/>
    </source>
</evidence>
<comment type="caution">
    <text evidence="2">The sequence shown here is derived from an EMBL/GenBank/DDBJ whole genome shotgun (WGS) entry which is preliminary data.</text>
</comment>
<dbReference type="Proteomes" id="UP001569904">
    <property type="component" value="Unassembled WGS sequence"/>
</dbReference>